<accession>A0A562JH33</accession>
<evidence type="ECO:0000313" key="2">
    <source>
        <dbReference type="Proteomes" id="UP000315343"/>
    </source>
</evidence>
<comment type="caution">
    <text evidence="1">The sequence shown here is derived from an EMBL/GenBank/DDBJ whole genome shotgun (WGS) entry which is preliminary data.</text>
</comment>
<keyword evidence="2" id="KW-1185">Reference proteome</keyword>
<evidence type="ECO:0000313" key="1">
    <source>
        <dbReference type="EMBL" id="TWH82566.1"/>
    </source>
</evidence>
<sequence length="152" mass="18363">MVKNNEIEERFNNSDEALEDLIVEMKLKYDLLKKCNEIHKRFHYVEAISAVLTYNDIFSEKFRNEVDMIEFRKIINEDLNKLDGEPAIAMFREQITVEWFISENHILNKAKETEEIEIFLKDFINQFYKLTLCKIHELSARNYEEDEEDEED</sequence>
<protein>
    <submittedName>
        <fullName evidence="1">Uncharacterized protein</fullName>
    </submittedName>
</protein>
<proteinExistence type="predicted"/>
<organism evidence="1 2">
    <name type="scientific">Sedimentibacter saalensis</name>
    <dbReference type="NCBI Taxonomy" id="130788"/>
    <lineage>
        <taxon>Bacteria</taxon>
        <taxon>Bacillati</taxon>
        <taxon>Bacillota</taxon>
        <taxon>Tissierellia</taxon>
        <taxon>Sedimentibacter</taxon>
    </lineage>
</organism>
<reference evidence="1 2" key="1">
    <citation type="submission" date="2019-07" db="EMBL/GenBank/DDBJ databases">
        <title>Genomic Encyclopedia of Type Strains, Phase I: the one thousand microbial genomes (KMG-I) project.</title>
        <authorList>
            <person name="Kyrpides N."/>
        </authorList>
    </citation>
    <scope>NUCLEOTIDE SEQUENCE [LARGE SCALE GENOMIC DNA]</scope>
    <source>
        <strain evidence="1 2">DSM 13558</strain>
    </source>
</reference>
<name>A0A562JH33_9FIRM</name>
<dbReference type="RefSeq" id="WP_145080422.1">
    <property type="nucleotide sequence ID" value="NZ_VLKH01000002.1"/>
</dbReference>
<dbReference type="EMBL" id="VLKH01000002">
    <property type="protein sequence ID" value="TWH82566.1"/>
    <property type="molecule type" value="Genomic_DNA"/>
</dbReference>
<dbReference type="AlphaFoldDB" id="A0A562JH33"/>
<gene>
    <name evidence="1" type="ORF">LY60_00867</name>
</gene>
<dbReference type="Proteomes" id="UP000315343">
    <property type="component" value="Unassembled WGS sequence"/>
</dbReference>